<dbReference type="Pfam" id="PF13424">
    <property type="entry name" value="TPR_12"/>
    <property type="match status" value="2"/>
</dbReference>
<dbReference type="SUPFAM" id="SSF52540">
    <property type="entry name" value="P-loop containing nucleoside triphosphate hydrolases"/>
    <property type="match status" value="1"/>
</dbReference>
<dbReference type="PANTHER" id="PTHR46082:SF6">
    <property type="entry name" value="AAA+ ATPASE DOMAIN-CONTAINING PROTEIN-RELATED"/>
    <property type="match status" value="1"/>
</dbReference>
<reference evidence="1 2" key="1">
    <citation type="submission" date="2016-09" db="EMBL/GenBank/DDBJ databases">
        <title>Couchioplanes caeruleus draft genome sequence.</title>
        <authorList>
            <person name="Sheehan J."/>
            <person name="Caffrey P."/>
        </authorList>
    </citation>
    <scope>NUCLEOTIDE SEQUENCE [LARGE SCALE GENOMIC DNA]</scope>
    <source>
        <strain evidence="1 2">DSM 43634</strain>
    </source>
</reference>
<evidence type="ECO:0000313" key="2">
    <source>
        <dbReference type="Proteomes" id="UP000182486"/>
    </source>
</evidence>
<name>A0A1K0FTR4_9ACTN</name>
<protein>
    <submittedName>
        <fullName evidence="1">SARP transcriptional activator</fullName>
    </submittedName>
</protein>
<proteinExistence type="predicted"/>
<gene>
    <name evidence="1" type="ORF">BG844_00830</name>
</gene>
<dbReference type="PANTHER" id="PTHR46082">
    <property type="entry name" value="ATP/GTP-BINDING PROTEIN-RELATED"/>
    <property type="match status" value="1"/>
</dbReference>
<dbReference type="EMBL" id="MEIA01000005">
    <property type="protein sequence ID" value="OJF16056.1"/>
    <property type="molecule type" value="Genomic_DNA"/>
</dbReference>
<dbReference type="InterPro" id="IPR053137">
    <property type="entry name" value="NLR-like"/>
</dbReference>
<comment type="caution">
    <text evidence="1">The sequence shown here is derived from an EMBL/GenBank/DDBJ whole genome shotgun (WGS) entry which is preliminary data.</text>
</comment>
<dbReference type="Pfam" id="PF13374">
    <property type="entry name" value="TPR_10"/>
    <property type="match status" value="3"/>
</dbReference>
<dbReference type="NCBIfam" id="NF040586">
    <property type="entry name" value="FxSxx_TPR"/>
    <property type="match status" value="1"/>
</dbReference>
<dbReference type="InterPro" id="IPR027417">
    <property type="entry name" value="P-loop_NTPase"/>
</dbReference>
<dbReference type="SUPFAM" id="SSF48452">
    <property type="entry name" value="TPR-like"/>
    <property type="match status" value="3"/>
</dbReference>
<evidence type="ECO:0000313" key="1">
    <source>
        <dbReference type="EMBL" id="OJF16056.1"/>
    </source>
</evidence>
<dbReference type="Proteomes" id="UP000182486">
    <property type="component" value="Unassembled WGS sequence"/>
</dbReference>
<dbReference type="InterPro" id="IPR011990">
    <property type="entry name" value="TPR-like_helical_dom_sf"/>
</dbReference>
<dbReference type="Gene3D" id="3.40.50.300">
    <property type="entry name" value="P-loop containing nucleotide triphosphate hydrolases"/>
    <property type="match status" value="1"/>
</dbReference>
<sequence length="807" mass="87378">MPIRGGLPPRNPRFVGREELLADTRGLLGNGPVVLLPSADHQLGGTGRTQLAVEYAYRYADTYELVWWIPAEQNAGMRAALVGLASELKLPEARDINRTLGAVRDALSRGEPYRNWLVVFENANRPEDIKPYLPSGAGHVLVTSRNPRWTSEVAQAVPVPVFDRTDSVDFLRGRNPELTAEDADRIAAHLGDVPMALDQAAAVRTATGWGVDDYLRRYDARAAELAFPTPIRVAWGLAADGLAEASPAAFELLELSAFLASAPVSWELLWAARGLVSLELARTVRIERRLKAAIRLIGRYGLADLDPPGESLIVHPMVRGMLGQQLSSERHAAQLRSVRAMLAAADPGDPDDPTHWPRYAALIPHLVHSDVLGGESEEIRQLVVNCVRFLYARGDYDSSRDLATQAVTRWRDSLGETDEQTLLASFHLANALRAVGRTADARALNAQTLRSQRDALGEDDETTLATANSVGADLRMQGHFGQARQLDADNLVRYRRLFGESFPTALRCANNLAADLRLLGDFRGAKALDEQVLRHRQTIFVDGHPETLSSRAALAFDLFGLGDYAGAGELLAVAGHFDTLGADHPMAMWAGRFAAMAARRSGRAEAWALATTNVELYRQKFGDLSVETLGAMVSLANCARDAGDLDEAHRLLERAVARYHAVLGDEHPFTLAAGANLTSVVRATGRHTEARTIGEEALGGLQRSVGPDHPFTLSCANGLAADLFATGEAQRAREIALDTLSRSRGVRGADHPDTLACAFNVALDAGDDQSAHAAVEELQKAYGEGHPTLSRALAGVRLETEIEPPPL</sequence>
<keyword evidence="2" id="KW-1185">Reference proteome</keyword>
<dbReference type="Gene3D" id="1.25.40.10">
    <property type="entry name" value="Tetratricopeptide repeat domain"/>
    <property type="match status" value="2"/>
</dbReference>
<dbReference type="RefSeq" id="WP_071802815.1">
    <property type="nucleotide sequence ID" value="NZ_MEIA01000005.1"/>
</dbReference>
<organism evidence="1 2">
    <name type="scientific">Couchioplanes caeruleus subsp. caeruleus</name>
    <dbReference type="NCBI Taxonomy" id="56427"/>
    <lineage>
        <taxon>Bacteria</taxon>
        <taxon>Bacillati</taxon>
        <taxon>Actinomycetota</taxon>
        <taxon>Actinomycetes</taxon>
        <taxon>Micromonosporales</taxon>
        <taxon>Micromonosporaceae</taxon>
        <taxon>Couchioplanes</taxon>
    </lineage>
</organism>
<dbReference type="AlphaFoldDB" id="A0A1K0FTR4"/>
<accession>A0A1K0FTR4</accession>